<dbReference type="OMA" id="YCNTICF"/>
<evidence type="ECO:0000256" key="1">
    <source>
        <dbReference type="ARBA" id="ARBA00004141"/>
    </source>
</evidence>
<feature type="domain" description="PGG" evidence="8">
    <location>
        <begin position="32"/>
        <end position="155"/>
    </location>
</feature>
<keyword evidence="3" id="KW-0677">Repeat</keyword>
<evidence type="ECO:0000259" key="8">
    <source>
        <dbReference type="Pfam" id="PF13962"/>
    </source>
</evidence>
<evidence type="ECO:0000256" key="6">
    <source>
        <dbReference type="ARBA" id="ARBA00023136"/>
    </source>
</evidence>
<gene>
    <name evidence="9" type="ORF">KK1_018235</name>
</gene>
<keyword evidence="4 7" id="KW-1133">Transmembrane helix</keyword>
<feature type="transmembrane region" description="Helical" evidence="7">
    <location>
        <begin position="100"/>
        <end position="120"/>
    </location>
</feature>
<name>A0A151T9F3_CAJCA</name>
<dbReference type="AlphaFoldDB" id="A0A151T9F3"/>
<dbReference type="STRING" id="3821.A0A151T9F3"/>
<accession>A0A151T9F3</accession>
<evidence type="ECO:0000256" key="5">
    <source>
        <dbReference type="ARBA" id="ARBA00023043"/>
    </source>
</evidence>
<dbReference type="Gramene" id="C.cajan_17712.t">
    <property type="protein sequence ID" value="C.cajan_17712.t.cds1"/>
    <property type="gene ID" value="C.cajan_17712"/>
</dbReference>
<organism evidence="9 10">
    <name type="scientific">Cajanus cajan</name>
    <name type="common">Pigeon pea</name>
    <name type="synonym">Cajanus indicus</name>
    <dbReference type="NCBI Taxonomy" id="3821"/>
    <lineage>
        <taxon>Eukaryota</taxon>
        <taxon>Viridiplantae</taxon>
        <taxon>Streptophyta</taxon>
        <taxon>Embryophyta</taxon>
        <taxon>Tracheophyta</taxon>
        <taxon>Spermatophyta</taxon>
        <taxon>Magnoliopsida</taxon>
        <taxon>eudicotyledons</taxon>
        <taxon>Gunneridae</taxon>
        <taxon>Pentapetalae</taxon>
        <taxon>rosids</taxon>
        <taxon>fabids</taxon>
        <taxon>Fabales</taxon>
        <taxon>Fabaceae</taxon>
        <taxon>Papilionoideae</taxon>
        <taxon>50 kb inversion clade</taxon>
        <taxon>NPAAA clade</taxon>
        <taxon>indigoferoid/millettioid clade</taxon>
        <taxon>Phaseoleae</taxon>
        <taxon>Cajanus</taxon>
    </lineage>
</organism>
<evidence type="ECO:0000313" key="9">
    <source>
        <dbReference type="EMBL" id="KYP63656.1"/>
    </source>
</evidence>
<dbReference type="InterPro" id="IPR026961">
    <property type="entry name" value="PGG_dom"/>
</dbReference>
<dbReference type="Pfam" id="PF13962">
    <property type="entry name" value="PGG"/>
    <property type="match status" value="1"/>
</dbReference>
<sequence>MNEIKQPREEKKGWRKVLKVIRNWMAHKNKNEWLKDMRGMLSLVATVIATITFQSALNPPGGVRPASDDSDDVLCHNSSDTNPCPGESVLAVIYPDTYERYLFCNTLCFASSQAVCLLLVSGFPMNHRFFTWLLLIGMCITLSSLTLAYLYGAFMITPNPVWAETALGMFAAIILIWLGLLGLIALFLSFRLIV</sequence>
<feature type="transmembrane region" description="Helical" evidence="7">
    <location>
        <begin position="132"/>
        <end position="154"/>
    </location>
</feature>
<evidence type="ECO:0000256" key="4">
    <source>
        <dbReference type="ARBA" id="ARBA00022989"/>
    </source>
</evidence>
<keyword evidence="2 7" id="KW-0812">Transmembrane</keyword>
<dbReference type="PANTHER" id="PTHR24186:SF37">
    <property type="entry name" value="PGG DOMAIN-CONTAINING PROTEIN"/>
    <property type="match status" value="1"/>
</dbReference>
<dbReference type="PANTHER" id="PTHR24186">
    <property type="entry name" value="PROTEIN PHOSPHATASE 1 REGULATORY SUBUNIT"/>
    <property type="match status" value="1"/>
</dbReference>
<dbReference type="EMBL" id="CM003609">
    <property type="protein sequence ID" value="KYP63656.1"/>
    <property type="molecule type" value="Genomic_DNA"/>
</dbReference>
<protein>
    <recommendedName>
        <fullName evidence="8">PGG domain-containing protein</fullName>
    </recommendedName>
</protein>
<dbReference type="Proteomes" id="UP000075243">
    <property type="component" value="Chromosome 7"/>
</dbReference>
<keyword evidence="5" id="KW-0040">ANK repeat</keyword>
<comment type="subcellular location">
    <subcellularLocation>
        <location evidence="1">Membrane</location>
        <topology evidence="1">Multi-pass membrane protein</topology>
    </subcellularLocation>
</comment>
<evidence type="ECO:0000256" key="7">
    <source>
        <dbReference type="SAM" id="Phobius"/>
    </source>
</evidence>
<evidence type="ECO:0000256" key="2">
    <source>
        <dbReference type="ARBA" id="ARBA00022692"/>
    </source>
</evidence>
<dbReference type="GO" id="GO:0005886">
    <property type="term" value="C:plasma membrane"/>
    <property type="evidence" value="ECO:0007669"/>
    <property type="project" value="TreeGrafter"/>
</dbReference>
<reference evidence="9 10" key="1">
    <citation type="journal article" date="2012" name="Nat. Biotechnol.">
        <title>Draft genome sequence of pigeonpea (Cajanus cajan), an orphan legume crop of resource-poor farmers.</title>
        <authorList>
            <person name="Varshney R.K."/>
            <person name="Chen W."/>
            <person name="Li Y."/>
            <person name="Bharti A.K."/>
            <person name="Saxena R.K."/>
            <person name="Schlueter J.A."/>
            <person name="Donoghue M.T."/>
            <person name="Azam S."/>
            <person name="Fan G."/>
            <person name="Whaley A.M."/>
            <person name="Farmer A.D."/>
            <person name="Sheridan J."/>
            <person name="Iwata A."/>
            <person name="Tuteja R."/>
            <person name="Penmetsa R.V."/>
            <person name="Wu W."/>
            <person name="Upadhyaya H.D."/>
            <person name="Yang S.P."/>
            <person name="Shah T."/>
            <person name="Saxena K.B."/>
            <person name="Michael T."/>
            <person name="McCombie W.R."/>
            <person name="Yang B."/>
            <person name="Zhang G."/>
            <person name="Yang H."/>
            <person name="Wang J."/>
            <person name="Spillane C."/>
            <person name="Cook D.R."/>
            <person name="May G.D."/>
            <person name="Xu X."/>
            <person name="Jackson S.A."/>
        </authorList>
    </citation>
    <scope>NUCLEOTIDE SEQUENCE [LARGE SCALE GENOMIC DNA]</scope>
    <source>
        <strain evidence="10">cv. Asha</strain>
    </source>
</reference>
<keyword evidence="6 7" id="KW-0472">Membrane</keyword>
<evidence type="ECO:0000256" key="3">
    <source>
        <dbReference type="ARBA" id="ARBA00022737"/>
    </source>
</evidence>
<proteinExistence type="predicted"/>
<keyword evidence="10" id="KW-1185">Reference proteome</keyword>
<evidence type="ECO:0000313" key="10">
    <source>
        <dbReference type="Proteomes" id="UP000075243"/>
    </source>
</evidence>
<feature type="transmembrane region" description="Helical" evidence="7">
    <location>
        <begin position="166"/>
        <end position="190"/>
    </location>
</feature>